<comment type="similarity">
    <text evidence="1">Belongs to the LysR transcriptional regulatory family.</text>
</comment>
<dbReference type="GO" id="GO:0003700">
    <property type="term" value="F:DNA-binding transcription factor activity"/>
    <property type="evidence" value="ECO:0007669"/>
    <property type="project" value="InterPro"/>
</dbReference>
<dbReference type="SUPFAM" id="SSF46785">
    <property type="entry name" value="Winged helix' DNA-binding domain"/>
    <property type="match status" value="1"/>
</dbReference>
<dbReference type="Pfam" id="PF03466">
    <property type="entry name" value="LysR_substrate"/>
    <property type="match status" value="1"/>
</dbReference>
<dbReference type="Pfam" id="PF00126">
    <property type="entry name" value="HTH_1"/>
    <property type="match status" value="1"/>
</dbReference>
<protein>
    <submittedName>
        <fullName evidence="6">LysR family transcriptional regulator</fullName>
    </submittedName>
</protein>
<sequence>MRYFIAVAEELSFTRAAVRLFAAQSTVSAAVRALEEDLRVSLFERSTRAVALSAAGAVFLPEAKSVVAAAERAREVVGEASRSLRGSLRIGTMTRITALDLPRLVGAFRQRHPLVDIQIQVSSSGAGGIAEDVRRGRLDMGVVALASSEANDLDLRPFATIVYVAVLPADHPLARREHIVLKDLVDENFVEAASGFGTRTAMDRAFRELGVTRRVSVEITDIASAASYVRAVGGAAVIPRYEAMDTTGVVVKPLSGTVPTTKLSFAVRAGRAPSPAVSALLDLSSNYTRDDGTF</sequence>
<evidence type="ECO:0000256" key="2">
    <source>
        <dbReference type="ARBA" id="ARBA00023015"/>
    </source>
</evidence>
<keyword evidence="3" id="KW-0238">DNA-binding</keyword>
<dbReference type="CDD" id="cd05466">
    <property type="entry name" value="PBP2_LTTR_substrate"/>
    <property type="match status" value="1"/>
</dbReference>
<dbReference type="AlphaFoldDB" id="A0A940XZL7"/>
<evidence type="ECO:0000256" key="3">
    <source>
        <dbReference type="ARBA" id="ARBA00023125"/>
    </source>
</evidence>
<dbReference type="Gene3D" id="3.40.190.290">
    <property type="match status" value="1"/>
</dbReference>
<keyword evidence="4" id="KW-0804">Transcription</keyword>
<dbReference type="Gene3D" id="1.10.10.10">
    <property type="entry name" value="Winged helix-like DNA-binding domain superfamily/Winged helix DNA-binding domain"/>
    <property type="match status" value="1"/>
</dbReference>
<dbReference type="PRINTS" id="PR00039">
    <property type="entry name" value="HTHLYSR"/>
</dbReference>
<dbReference type="Proteomes" id="UP000677413">
    <property type="component" value="Unassembled WGS sequence"/>
</dbReference>
<dbReference type="PROSITE" id="PS50931">
    <property type="entry name" value="HTH_LYSR"/>
    <property type="match status" value="1"/>
</dbReference>
<dbReference type="InterPro" id="IPR036390">
    <property type="entry name" value="WH_DNA-bd_sf"/>
</dbReference>
<name>A0A940XZL7_9ACTN</name>
<feature type="domain" description="HTH lysR-type" evidence="5">
    <location>
        <begin position="1"/>
        <end position="53"/>
    </location>
</feature>
<dbReference type="EMBL" id="JAGPYQ010000001">
    <property type="protein sequence ID" value="MBQ0851853.1"/>
    <property type="molecule type" value="Genomic_DNA"/>
</dbReference>
<gene>
    <name evidence="6" type="ORF">J8N05_27180</name>
</gene>
<dbReference type="SUPFAM" id="SSF53850">
    <property type="entry name" value="Periplasmic binding protein-like II"/>
    <property type="match status" value="1"/>
</dbReference>
<dbReference type="InterPro" id="IPR036388">
    <property type="entry name" value="WH-like_DNA-bd_sf"/>
</dbReference>
<reference evidence="6 7" key="1">
    <citation type="submission" date="2021-04" db="EMBL/GenBank/DDBJ databases">
        <authorList>
            <person name="Tang X."/>
            <person name="Zhou X."/>
            <person name="Chen X."/>
            <person name="Cernava T."/>
            <person name="Zhang C."/>
        </authorList>
    </citation>
    <scope>NUCLEOTIDE SEQUENCE [LARGE SCALE GENOMIC DNA]</scope>
    <source>
        <strain evidence="6 7">BH-SS-21</strain>
    </source>
</reference>
<keyword evidence="7" id="KW-1185">Reference proteome</keyword>
<evidence type="ECO:0000259" key="5">
    <source>
        <dbReference type="PROSITE" id="PS50931"/>
    </source>
</evidence>
<evidence type="ECO:0000313" key="6">
    <source>
        <dbReference type="EMBL" id="MBQ0851853.1"/>
    </source>
</evidence>
<dbReference type="PANTHER" id="PTHR30346:SF28">
    <property type="entry name" value="HTH-TYPE TRANSCRIPTIONAL REGULATOR CYNR"/>
    <property type="match status" value="1"/>
</dbReference>
<dbReference type="FunFam" id="1.10.10.10:FF:000001">
    <property type="entry name" value="LysR family transcriptional regulator"/>
    <property type="match status" value="1"/>
</dbReference>
<proteinExistence type="inferred from homology"/>
<accession>A0A940XZL7</accession>
<comment type="caution">
    <text evidence="6">The sequence shown here is derived from an EMBL/GenBank/DDBJ whole genome shotgun (WGS) entry which is preliminary data.</text>
</comment>
<dbReference type="InterPro" id="IPR005119">
    <property type="entry name" value="LysR_subst-bd"/>
</dbReference>
<evidence type="ECO:0000256" key="1">
    <source>
        <dbReference type="ARBA" id="ARBA00009437"/>
    </source>
</evidence>
<dbReference type="InterPro" id="IPR000847">
    <property type="entry name" value="LysR_HTH_N"/>
</dbReference>
<dbReference type="GO" id="GO:0032993">
    <property type="term" value="C:protein-DNA complex"/>
    <property type="evidence" value="ECO:0007669"/>
    <property type="project" value="TreeGrafter"/>
</dbReference>
<organism evidence="6 7">
    <name type="scientific">Streptomyces liliiviolaceus</name>
    <dbReference type="NCBI Taxonomy" id="2823109"/>
    <lineage>
        <taxon>Bacteria</taxon>
        <taxon>Bacillati</taxon>
        <taxon>Actinomycetota</taxon>
        <taxon>Actinomycetes</taxon>
        <taxon>Kitasatosporales</taxon>
        <taxon>Streptomycetaceae</taxon>
        <taxon>Streptomyces</taxon>
    </lineage>
</organism>
<dbReference type="PANTHER" id="PTHR30346">
    <property type="entry name" value="TRANSCRIPTIONAL DUAL REGULATOR HCAR-RELATED"/>
    <property type="match status" value="1"/>
</dbReference>
<evidence type="ECO:0000256" key="4">
    <source>
        <dbReference type="ARBA" id="ARBA00023163"/>
    </source>
</evidence>
<evidence type="ECO:0000313" key="7">
    <source>
        <dbReference type="Proteomes" id="UP000677413"/>
    </source>
</evidence>
<keyword evidence="2" id="KW-0805">Transcription regulation</keyword>
<dbReference type="GO" id="GO:0003677">
    <property type="term" value="F:DNA binding"/>
    <property type="evidence" value="ECO:0007669"/>
    <property type="project" value="UniProtKB-KW"/>
</dbReference>